<evidence type="ECO:0000313" key="7">
    <source>
        <dbReference type="EMBL" id="EKF51116.1"/>
    </source>
</evidence>
<feature type="transmembrane region" description="Helical" evidence="6">
    <location>
        <begin position="12"/>
        <end position="33"/>
    </location>
</feature>
<reference evidence="7 8" key="1">
    <citation type="journal article" date="2012" name="J. Bacteriol.">
        <title>Genome Sequence of the Bacteriocin-Producing Strain Lactococcus garvieae DCC43.</title>
        <authorList>
            <person name="Gabrielsen C."/>
            <person name="Brede D.A."/>
            <person name="Hernandez P.E."/>
            <person name="Nes I.F."/>
            <person name="Diep D.B."/>
        </authorList>
    </citation>
    <scope>NUCLEOTIDE SEQUENCE [LARGE SCALE GENOMIC DNA]</scope>
    <source>
        <strain evidence="7 8">DCC43</strain>
    </source>
</reference>
<comment type="caution">
    <text evidence="7">The sequence shown here is derived from an EMBL/GenBank/DDBJ whole genome shotgun (WGS) entry which is preliminary data.</text>
</comment>
<keyword evidence="4 6" id="KW-1133">Transmembrane helix</keyword>
<dbReference type="Proteomes" id="UP000006787">
    <property type="component" value="Unassembled WGS sequence"/>
</dbReference>
<evidence type="ECO:0000256" key="6">
    <source>
        <dbReference type="SAM" id="Phobius"/>
    </source>
</evidence>
<dbReference type="InterPro" id="IPR018385">
    <property type="entry name" value="C4_dicarb_anaerob_car-like"/>
</dbReference>
<comment type="subcellular location">
    <subcellularLocation>
        <location evidence="1">Cell membrane</location>
        <topology evidence="1">Multi-pass membrane protein</topology>
    </subcellularLocation>
</comment>
<gene>
    <name evidence="7" type="ORF">C426_1560</name>
</gene>
<dbReference type="Pfam" id="PF03606">
    <property type="entry name" value="DcuC"/>
    <property type="match status" value="1"/>
</dbReference>
<proteinExistence type="predicted"/>
<name>K2PUM3_9LACT</name>
<protein>
    <submittedName>
        <fullName evidence="7">Arginine/ornithine antiporter ArcD</fullName>
    </submittedName>
</protein>
<dbReference type="eggNOG" id="COG1288">
    <property type="taxonomic scope" value="Bacteria"/>
</dbReference>
<evidence type="ECO:0000256" key="1">
    <source>
        <dbReference type="ARBA" id="ARBA00004651"/>
    </source>
</evidence>
<evidence type="ECO:0000256" key="5">
    <source>
        <dbReference type="ARBA" id="ARBA00023136"/>
    </source>
</evidence>
<evidence type="ECO:0000256" key="2">
    <source>
        <dbReference type="ARBA" id="ARBA00022475"/>
    </source>
</evidence>
<keyword evidence="5 6" id="KW-0472">Membrane</keyword>
<dbReference type="AlphaFoldDB" id="K2PUM3"/>
<keyword evidence="3 6" id="KW-0812">Transmembrane</keyword>
<dbReference type="PATRIC" id="fig|1231377.3.peg.1551"/>
<accession>K2PUM3</accession>
<dbReference type="GO" id="GO:0005886">
    <property type="term" value="C:plasma membrane"/>
    <property type="evidence" value="ECO:0007669"/>
    <property type="project" value="UniProtKB-SubCell"/>
</dbReference>
<sequence length="131" mass="13977">MEAKAKKKKFQMPSAYTILFIIIVLIAILTWFIPAGHYKVDDAGNIIAGSFTQVASNPQGIWDMLMAPVNGMLGIEANGNVPATPAAIPISFFILMVGGFLGVVNKTGALEAGIASIVKRFKGKEKMLIPV</sequence>
<feature type="transmembrane region" description="Helical" evidence="6">
    <location>
        <begin position="86"/>
        <end position="104"/>
    </location>
</feature>
<organism evidence="7 8">
    <name type="scientific">Lactococcus garvieae DCC43</name>
    <dbReference type="NCBI Taxonomy" id="1231377"/>
    <lineage>
        <taxon>Bacteria</taxon>
        <taxon>Bacillati</taxon>
        <taxon>Bacillota</taxon>
        <taxon>Bacilli</taxon>
        <taxon>Lactobacillales</taxon>
        <taxon>Streptococcaceae</taxon>
        <taxon>Lactococcus</taxon>
    </lineage>
</organism>
<evidence type="ECO:0000313" key="8">
    <source>
        <dbReference type="Proteomes" id="UP000006787"/>
    </source>
</evidence>
<evidence type="ECO:0000256" key="4">
    <source>
        <dbReference type="ARBA" id="ARBA00022989"/>
    </source>
</evidence>
<evidence type="ECO:0000256" key="3">
    <source>
        <dbReference type="ARBA" id="ARBA00022692"/>
    </source>
</evidence>
<dbReference type="EMBL" id="AMQS01000023">
    <property type="protein sequence ID" value="EKF51116.1"/>
    <property type="molecule type" value="Genomic_DNA"/>
</dbReference>
<keyword evidence="2" id="KW-1003">Cell membrane</keyword>